<feature type="compositionally biased region" description="Basic residues" evidence="1">
    <location>
        <begin position="58"/>
        <end position="98"/>
    </location>
</feature>
<evidence type="ECO:0000313" key="3">
    <source>
        <dbReference type="Proteomes" id="UP000295748"/>
    </source>
</evidence>
<accession>A0ABX5SMT4</accession>
<evidence type="ECO:0000256" key="1">
    <source>
        <dbReference type="SAM" id="MobiDB-lite"/>
    </source>
</evidence>
<proteinExistence type="predicted"/>
<feature type="region of interest" description="Disordered" evidence="1">
    <location>
        <begin position="45"/>
        <end position="98"/>
    </location>
</feature>
<keyword evidence="3" id="KW-1185">Reference proteome</keyword>
<protein>
    <submittedName>
        <fullName evidence="2">Uncharacterized protein</fullName>
    </submittedName>
</protein>
<reference evidence="2 3" key="1">
    <citation type="submission" date="2019-03" db="EMBL/GenBank/DDBJ databases">
        <authorList>
            <person name="Dong K."/>
        </authorList>
    </citation>
    <scope>NUCLEOTIDE SEQUENCE [LARGE SCALE GENOMIC DNA]</scope>
    <source>
        <strain evidence="3">dk512</strain>
    </source>
</reference>
<name>A0ABX5SMT4_9MICO</name>
<gene>
    <name evidence="2" type="ORF">E4K62_01230</name>
</gene>
<dbReference type="Proteomes" id="UP000295748">
    <property type="component" value="Chromosome"/>
</dbReference>
<organism evidence="2 3">
    <name type="scientific">Microbacterium wangchenii</name>
    <dbReference type="NCBI Taxonomy" id="2541726"/>
    <lineage>
        <taxon>Bacteria</taxon>
        <taxon>Bacillati</taxon>
        <taxon>Actinomycetota</taxon>
        <taxon>Actinomycetes</taxon>
        <taxon>Micrococcales</taxon>
        <taxon>Microbacteriaceae</taxon>
        <taxon>Microbacterium</taxon>
    </lineage>
</organism>
<evidence type="ECO:0000313" key="2">
    <source>
        <dbReference type="EMBL" id="QBR87438.1"/>
    </source>
</evidence>
<dbReference type="EMBL" id="CP038266">
    <property type="protein sequence ID" value="QBR87438.1"/>
    <property type="molecule type" value="Genomic_DNA"/>
</dbReference>
<sequence>MPLIVAYGAHPAMPAPRAAPPEPHVRATSVHPRHLLTARMHRTGANVGSRGEAASVRAGRRAAVRAGRRWGRGCRRTCRPRAPPRRRRRRAHRAPPRR</sequence>